<reference evidence="2 3" key="1">
    <citation type="submission" date="2023-01" db="EMBL/GenBank/DDBJ databases">
        <title>Minimal conservation of predation-associated metabolite biosynthetic gene clusters underscores biosynthetic potential of Myxococcota including descriptions for ten novel species: Archangium lansinium sp. nov., Myxococcus landrumus sp. nov., Nannocystis bai.</title>
        <authorList>
            <person name="Ahearne A."/>
            <person name="Stevens C."/>
            <person name="Dowd S."/>
        </authorList>
    </citation>
    <scope>NUCLEOTIDE SEQUENCE [LARGE SCALE GENOMIC DNA]</scope>
    <source>
        <strain evidence="2 3">WIWO2</strain>
    </source>
</reference>
<accession>A0ABT5C509</accession>
<keyword evidence="3" id="KW-1185">Reference proteome</keyword>
<comment type="caution">
    <text evidence="2">The sequence shown here is derived from an EMBL/GenBank/DDBJ whole genome shotgun (WGS) entry which is preliminary data.</text>
</comment>
<dbReference type="RefSeq" id="WP_272098630.1">
    <property type="nucleotide sequence ID" value="NZ_JAQNDK010000003.1"/>
</dbReference>
<evidence type="ECO:0000313" key="2">
    <source>
        <dbReference type="EMBL" id="MDC0681500.1"/>
    </source>
</evidence>
<organism evidence="2 3">
    <name type="scientific">Sorangium atrum</name>
    <dbReference type="NCBI Taxonomy" id="2995308"/>
    <lineage>
        <taxon>Bacteria</taxon>
        <taxon>Pseudomonadati</taxon>
        <taxon>Myxococcota</taxon>
        <taxon>Polyangia</taxon>
        <taxon>Polyangiales</taxon>
        <taxon>Polyangiaceae</taxon>
        <taxon>Sorangium</taxon>
    </lineage>
</organism>
<evidence type="ECO:0000256" key="1">
    <source>
        <dbReference type="SAM" id="MobiDB-lite"/>
    </source>
</evidence>
<gene>
    <name evidence="2" type="ORF">POL72_27415</name>
</gene>
<feature type="region of interest" description="Disordered" evidence="1">
    <location>
        <begin position="26"/>
        <end position="46"/>
    </location>
</feature>
<name>A0ABT5C509_9BACT</name>
<dbReference type="Proteomes" id="UP001217485">
    <property type="component" value="Unassembled WGS sequence"/>
</dbReference>
<evidence type="ECO:0000313" key="3">
    <source>
        <dbReference type="Proteomes" id="UP001217485"/>
    </source>
</evidence>
<sequence length="46" mass="4438">MSAEQPADGSLLAWKTPVIRSSLANELCSTGGMGGPPGGMGPPPGG</sequence>
<proteinExistence type="predicted"/>
<protein>
    <submittedName>
        <fullName evidence="2">Uncharacterized protein</fullName>
    </submittedName>
</protein>
<dbReference type="EMBL" id="JAQNDK010000003">
    <property type="protein sequence ID" value="MDC0681500.1"/>
    <property type="molecule type" value="Genomic_DNA"/>
</dbReference>